<feature type="domain" description="Histidine kinase" evidence="12">
    <location>
        <begin position="225"/>
        <end position="443"/>
    </location>
</feature>
<feature type="transmembrane region" description="Helical" evidence="11">
    <location>
        <begin position="105"/>
        <end position="122"/>
    </location>
</feature>
<keyword evidence="5" id="KW-0547">Nucleotide-binding</keyword>
<comment type="caution">
    <text evidence="13">The sequence shown here is derived from an EMBL/GenBank/DDBJ whole genome shotgun (WGS) entry which is preliminary data.</text>
</comment>
<dbReference type="Gene3D" id="3.30.565.10">
    <property type="entry name" value="Histidine kinase-like ATPase, C-terminal domain"/>
    <property type="match status" value="1"/>
</dbReference>
<keyword evidence="7" id="KW-0067">ATP-binding</keyword>
<dbReference type="EC" id="2.7.13.3" evidence="2"/>
<feature type="transmembrane region" description="Helical" evidence="11">
    <location>
        <begin position="52"/>
        <end position="73"/>
    </location>
</feature>
<comment type="catalytic activity">
    <reaction evidence="1">
        <text>ATP + protein L-histidine = ADP + protein N-phospho-L-histidine.</text>
        <dbReference type="EC" id="2.7.13.3"/>
    </reaction>
</comment>
<evidence type="ECO:0000259" key="12">
    <source>
        <dbReference type="PROSITE" id="PS50109"/>
    </source>
</evidence>
<dbReference type="OrthoDB" id="5525548at2"/>
<keyword evidence="11" id="KW-0812">Transmembrane</keyword>
<feature type="transmembrane region" description="Helical" evidence="11">
    <location>
        <begin position="129"/>
        <end position="148"/>
    </location>
</feature>
<dbReference type="EMBL" id="RAWG01000075">
    <property type="protein sequence ID" value="RKH42960.1"/>
    <property type="molecule type" value="Genomic_DNA"/>
</dbReference>
<keyword evidence="11" id="KW-0472">Membrane</keyword>
<evidence type="ECO:0000256" key="11">
    <source>
        <dbReference type="SAM" id="Phobius"/>
    </source>
</evidence>
<evidence type="ECO:0000256" key="8">
    <source>
        <dbReference type="ARBA" id="ARBA00023012"/>
    </source>
</evidence>
<dbReference type="InterPro" id="IPR003661">
    <property type="entry name" value="HisK_dim/P_dom"/>
</dbReference>
<evidence type="ECO:0000313" key="14">
    <source>
        <dbReference type="Proteomes" id="UP000273405"/>
    </source>
</evidence>
<dbReference type="GO" id="GO:0005524">
    <property type="term" value="F:ATP binding"/>
    <property type="evidence" value="ECO:0007669"/>
    <property type="project" value="UniProtKB-KW"/>
</dbReference>
<dbReference type="InterPro" id="IPR036890">
    <property type="entry name" value="HATPase_C_sf"/>
</dbReference>
<dbReference type="InterPro" id="IPR003594">
    <property type="entry name" value="HATPase_dom"/>
</dbReference>
<dbReference type="Gene3D" id="1.10.287.130">
    <property type="match status" value="1"/>
</dbReference>
<feature type="transmembrane region" description="Helical" evidence="11">
    <location>
        <begin position="27"/>
        <end position="46"/>
    </location>
</feature>
<proteinExistence type="predicted"/>
<dbReference type="PRINTS" id="PR00344">
    <property type="entry name" value="BCTRLSENSOR"/>
</dbReference>
<name>A0A3A8NHW9_9BACT</name>
<evidence type="ECO:0000256" key="3">
    <source>
        <dbReference type="ARBA" id="ARBA00022553"/>
    </source>
</evidence>
<protein>
    <recommendedName>
        <fullName evidence="2">histidine kinase</fullName>
        <ecNumber evidence="2">2.7.13.3</ecNumber>
    </recommendedName>
</protein>
<dbReference type="Pfam" id="PF02518">
    <property type="entry name" value="HATPase_c"/>
    <property type="match status" value="1"/>
</dbReference>
<keyword evidence="8" id="KW-0902">Two-component regulatory system</keyword>
<dbReference type="CDD" id="cd00075">
    <property type="entry name" value="HATPase"/>
    <property type="match status" value="1"/>
</dbReference>
<sequence length="468" mass="50416">MALLGSKTQGNDAAADERASRRVKRRTYWLCALLLALGSLTHPLVLGGVRPVFLGVQLTWAAAFVLLGTLVGAGWLRNPVSGILAGVVSLTALTVSIQATGGLSSPLYSSFFTVPLFVAVFIPGQRLPVWFAIAGTLVSVVVITWMSGEGLSALVRQSASLVFVMLVSAHGAETFRRLQGAQQSAHLERVEALRQLADSELRRVRAERQRAEVERLVVVGQLAAGVAHEVNNPLAYVTANLRYLEEEWAEGVPADLEDVRRVLEETQQGVTRIQQIITDLRLFSREESGGQESCDVGEALAEAQRLASVRLRSLARVERSVAEGLAQARLTPRHLVQVLVNLLINAADALESSRTNRTAFVMLRARMEGEHVRVEVEDNGPGIPEAVLPRLFEPFFTTKPPGKGTGLGLALCREYVARAGGTLEAENRAEGGARFILRLPAARPASQPPRRDGAAPAPHDAAVEPAAD</sequence>
<feature type="coiled-coil region" evidence="9">
    <location>
        <begin position="187"/>
        <end position="216"/>
    </location>
</feature>
<evidence type="ECO:0000256" key="1">
    <source>
        <dbReference type="ARBA" id="ARBA00000085"/>
    </source>
</evidence>
<dbReference type="PANTHER" id="PTHR43065">
    <property type="entry name" value="SENSOR HISTIDINE KINASE"/>
    <property type="match status" value="1"/>
</dbReference>
<gene>
    <name evidence="13" type="ORF">D7X12_14425</name>
</gene>
<dbReference type="InterPro" id="IPR036097">
    <property type="entry name" value="HisK_dim/P_sf"/>
</dbReference>
<dbReference type="SMART" id="SM00387">
    <property type="entry name" value="HATPase_c"/>
    <property type="match status" value="1"/>
</dbReference>
<accession>A0A3A8NHW9</accession>
<dbReference type="SUPFAM" id="SSF47384">
    <property type="entry name" value="Homodimeric domain of signal transducing histidine kinase"/>
    <property type="match status" value="1"/>
</dbReference>
<dbReference type="RefSeq" id="WP_120625853.1">
    <property type="nucleotide sequence ID" value="NZ_RAWG01000075.1"/>
</dbReference>
<dbReference type="SUPFAM" id="SSF55874">
    <property type="entry name" value="ATPase domain of HSP90 chaperone/DNA topoisomerase II/histidine kinase"/>
    <property type="match status" value="1"/>
</dbReference>
<organism evidence="13 14">
    <name type="scientific">Corallococcus sicarius</name>
    <dbReference type="NCBI Taxonomy" id="2316726"/>
    <lineage>
        <taxon>Bacteria</taxon>
        <taxon>Pseudomonadati</taxon>
        <taxon>Myxococcota</taxon>
        <taxon>Myxococcia</taxon>
        <taxon>Myxococcales</taxon>
        <taxon>Cystobacterineae</taxon>
        <taxon>Myxococcaceae</taxon>
        <taxon>Corallococcus</taxon>
    </lineage>
</organism>
<dbReference type="PROSITE" id="PS50109">
    <property type="entry name" value="HIS_KIN"/>
    <property type="match status" value="1"/>
</dbReference>
<dbReference type="InterPro" id="IPR005467">
    <property type="entry name" value="His_kinase_dom"/>
</dbReference>
<dbReference type="PANTHER" id="PTHR43065:SF10">
    <property type="entry name" value="PEROXIDE STRESS-ACTIVATED HISTIDINE KINASE MAK3"/>
    <property type="match status" value="1"/>
</dbReference>
<evidence type="ECO:0000256" key="7">
    <source>
        <dbReference type="ARBA" id="ARBA00022840"/>
    </source>
</evidence>
<dbReference type="CDD" id="cd00082">
    <property type="entry name" value="HisKA"/>
    <property type="match status" value="1"/>
</dbReference>
<feature type="region of interest" description="Disordered" evidence="10">
    <location>
        <begin position="441"/>
        <end position="468"/>
    </location>
</feature>
<dbReference type="InterPro" id="IPR004358">
    <property type="entry name" value="Sig_transdc_His_kin-like_C"/>
</dbReference>
<evidence type="ECO:0000256" key="9">
    <source>
        <dbReference type="SAM" id="Coils"/>
    </source>
</evidence>
<dbReference type="Proteomes" id="UP000273405">
    <property type="component" value="Unassembled WGS sequence"/>
</dbReference>
<dbReference type="GO" id="GO:0000155">
    <property type="term" value="F:phosphorelay sensor kinase activity"/>
    <property type="evidence" value="ECO:0007669"/>
    <property type="project" value="InterPro"/>
</dbReference>
<keyword evidence="11" id="KW-1133">Transmembrane helix</keyword>
<keyword evidence="3" id="KW-0597">Phosphoprotein</keyword>
<evidence type="ECO:0000256" key="5">
    <source>
        <dbReference type="ARBA" id="ARBA00022741"/>
    </source>
</evidence>
<reference evidence="14" key="1">
    <citation type="submission" date="2018-09" db="EMBL/GenBank/DDBJ databases">
        <authorList>
            <person name="Livingstone P.G."/>
            <person name="Whitworth D.E."/>
        </authorList>
    </citation>
    <scope>NUCLEOTIDE SEQUENCE [LARGE SCALE GENOMIC DNA]</scope>
    <source>
        <strain evidence="14">CA040B</strain>
    </source>
</reference>
<feature type="transmembrane region" description="Helical" evidence="11">
    <location>
        <begin position="80"/>
        <end position="99"/>
    </location>
</feature>
<evidence type="ECO:0000256" key="2">
    <source>
        <dbReference type="ARBA" id="ARBA00012438"/>
    </source>
</evidence>
<dbReference type="Pfam" id="PF00512">
    <property type="entry name" value="HisKA"/>
    <property type="match status" value="1"/>
</dbReference>
<evidence type="ECO:0000256" key="6">
    <source>
        <dbReference type="ARBA" id="ARBA00022777"/>
    </source>
</evidence>
<dbReference type="SMART" id="SM00388">
    <property type="entry name" value="HisKA"/>
    <property type="match status" value="1"/>
</dbReference>
<keyword evidence="14" id="KW-1185">Reference proteome</keyword>
<keyword evidence="6" id="KW-0418">Kinase</keyword>
<evidence type="ECO:0000256" key="10">
    <source>
        <dbReference type="SAM" id="MobiDB-lite"/>
    </source>
</evidence>
<keyword evidence="4" id="KW-0808">Transferase</keyword>
<dbReference type="AlphaFoldDB" id="A0A3A8NHW9"/>
<evidence type="ECO:0000256" key="4">
    <source>
        <dbReference type="ARBA" id="ARBA00022679"/>
    </source>
</evidence>
<keyword evidence="9" id="KW-0175">Coiled coil</keyword>
<evidence type="ECO:0000313" key="13">
    <source>
        <dbReference type="EMBL" id="RKH42960.1"/>
    </source>
</evidence>